<proteinExistence type="predicted"/>
<reference evidence="1 2" key="1">
    <citation type="submission" date="2019-02" db="EMBL/GenBank/DDBJ databases">
        <authorList>
            <consortium name="Pathogen Informatics"/>
        </authorList>
    </citation>
    <scope>NUCLEOTIDE SEQUENCE [LARGE SCALE GENOMIC DNA]</scope>
    <source>
        <strain evidence="1 2">078GUE027</strain>
    </source>
</reference>
<dbReference type="GeneID" id="66354526"/>
<gene>
    <name evidence="1" type="ORF">SAMEA1710456_02202</name>
</gene>
<dbReference type="RefSeq" id="WP_003424507.1">
    <property type="nucleotide sequence ID" value="NZ_BINN01000091.1"/>
</dbReference>
<name>A0AAX3H1Z6_CLODI</name>
<dbReference type="EMBL" id="CAADAT010000012">
    <property type="protein sequence ID" value="VFD54709.1"/>
    <property type="molecule type" value="Genomic_DNA"/>
</dbReference>
<evidence type="ECO:0000313" key="1">
    <source>
        <dbReference type="EMBL" id="VFD54709.1"/>
    </source>
</evidence>
<organism evidence="1 2">
    <name type="scientific">Clostridioides difficile</name>
    <name type="common">Peptoclostridium difficile</name>
    <dbReference type="NCBI Taxonomy" id="1496"/>
    <lineage>
        <taxon>Bacteria</taxon>
        <taxon>Bacillati</taxon>
        <taxon>Bacillota</taxon>
        <taxon>Clostridia</taxon>
        <taxon>Peptostreptococcales</taxon>
        <taxon>Peptostreptococcaceae</taxon>
        <taxon>Clostridioides</taxon>
    </lineage>
</organism>
<dbReference type="Proteomes" id="UP000346772">
    <property type="component" value="Unassembled WGS sequence"/>
</dbReference>
<accession>A0AAX3H1Z6</accession>
<protein>
    <submittedName>
        <fullName evidence="1">Uncharacterized protein</fullName>
    </submittedName>
</protein>
<evidence type="ECO:0000313" key="2">
    <source>
        <dbReference type="Proteomes" id="UP000346772"/>
    </source>
</evidence>
<comment type="caution">
    <text evidence="1">The sequence shown here is derived from an EMBL/GenBank/DDBJ whole genome shotgun (WGS) entry which is preliminary data.</text>
</comment>
<dbReference type="AlphaFoldDB" id="A0AAX3H1Z6"/>
<sequence length="68" mass="8299">MNQSQEKDLEFIKNHWDLTIIEKERNVTRIIRYSLIILAIIAFFLPTKIKFSIYIFISLFCWLMYLVL</sequence>